<gene>
    <name evidence="2" type="ORF">L2A60_15210</name>
</gene>
<feature type="transmembrane region" description="Helical" evidence="1">
    <location>
        <begin position="56"/>
        <end position="84"/>
    </location>
</feature>
<protein>
    <submittedName>
        <fullName evidence="2">Uncharacterized protein</fullName>
    </submittedName>
</protein>
<feature type="transmembrane region" description="Helical" evidence="1">
    <location>
        <begin position="28"/>
        <end position="50"/>
    </location>
</feature>
<dbReference type="Proteomes" id="UP001521209">
    <property type="component" value="Unassembled WGS sequence"/>
</dbReference>
<keyword evidence="1" id="KW-0812">Transmembrane</keyword>
<comment type="caution">
    <text evidence="2">The sequence shown here is derived from an EMBL/GenBank/DDBJ whole genome shotgun (WGS) entry which is preliminary data.</text>
</comment>
<feature type="transmembrane region" description="Helical" evidence="1">
    <location>
        <begin position="138"/>
        <end position="156"/>
    </location>
</feature>
<reference evidence="2 3" key="1">
    <citation type="submission" date="2022-01" db="EMBL/GenBank/DDBJ databases">
        <authorList>
            <person name="Won M."/>
            <person name="Kim S.-J."/>
            <person name="Kwon S.-W."/>
        </authorList>
    </citation>
    <scope>NUCLEOTIDE SEQUENCE [LARGE SCALE GENOMIC DNA]</scope>
    <source>
        <strain evidence="2 3">KCTC 23505</strain>
    </source>
</reference>
<organism evidence="2 3">
    <name type="scientific">Acidiphilium iwatense</name>
    <dbReference type="NCBI Taxonomy" id="768198"/>
    <lineage>
        <taxon>Bacteria</taxon>
        <taxon>Pseudomonadati</taxon>
        <taxon>Pseudomonadota</taxon>
        <taxon>Alphaproteobacteria</taxon>
        <taxon>Acetobacterales</taxon>
        <taxon>Acidocellaceae</taxon>
        <taxon>Acidiphilium</taxon>
    </lineage>
</organism>
<keyword evidence="3" id="KW-1185">Reference proteome</keyword>
<name>A0ABS9E1W5_9PROT</name>
<dbReference type="RefSeq" id="WP_013640735.1">
    <property type="nucleotide sequence ID" value="NZ_JAKGBZ010000036.1"/>
</dbReference>
<accession>A0ABS9E1W5</accession>
<keyword evidence="1" id="KW-1133">Transmembrane helix</keyword>
<evidence type="ECO:0000313" key="2">
    <source>
        <dbReference type="EMBL" id="MCF3948025.1"/>
    </source>
</evidence>
<keyword evidence="1" id="KW-0472">Membrane</keyword>
<dbReference type="EMBL" id="JAKGBZ010000036">
    <property type="protein sequence ID" value="MCF3948025.1"/>
    <property type="molecule type" value="Genomic_DNA"/>
</dbReference>
<proteinExistence type="predicted"/>
<feature type="transmembrane region" description="Helical" evidence="1">
    <location>
        <begin position="96"/>
        <end position="118"/>
    </location>
</feature>
<evidence type="ECO:0000313" key="3">
    <source>
        <dbReference type="Proteomes" id="UP001521209"/>
    </source>
</evidence>
<sequence length="168" mass="18723">MRINCRLAMLGLPTQLTTVAGRTVLRRYFVTMAIGNLVWETMQLPFYTIWRTARFAYLAFAVLHCWIGDLLIGSVTMLFGIIAAGRQWPFANGGRAVLVTLTSGVAYTMFSEWLNVVVRGAWAYSPAMPVLPVLGTGLSPFLQWVVVPGVALWFAYRRPCALSVETCR</sequence>
<evidence type="ECO:0000256" key="1">
    <source>
        <dbReference type="SAM" id="Phobius"/>
    </source>
</evidence>